<proteinExistence type="predicted"/>
<evidence type="ECO:0000256" key="7">
    <source>
        <dbReference type="PROSITE-ProRule" id="PRU00042"/>
    </source>
</evidence>
<dbReference type="PROSITE" id="PS50157">
    <property type="entry name" value="ZINC_FINGER_C2H2_2"/>
    <property type="match status" value="5"/>
</dbReference>
<feature type="domain" description="C2H2-type" evidence="8">
    <location>
        <begin position="146"/>
        <end position="173"/>
    </location>
</feature>
<dbReference type="AlphaFoldDB" id="A0AAV8XK05"/>
<organism evidence="9 10">
    <name type="scientific">Rhamnusium bicolor</name>
    <dbReference type="NCBI Taxonomy" id="1586634"/>
    <lineage>
        <taxon>Eukaryota</taxon>
        <taxon>Metazoa</taxon>
        <taxon>Ecdysozoa</taxon>
        <taxon>Arthropoda</taxon>
        <taxon>Hexapoda</taxon>
        <taxon>Insecta</taxon>
        <taxon>Pterygota</taxon>
        <taxon>Neoptera</taxon>
        <taxon>Endopterygota</taxon>
        <taxon>Coleoptera</taxon>
        <taxon>Polyphaga</taxon>
        <taxon>Cucujiformia</taxon>
        <taxon>Chrysomeloidea</taxon>
        <taxon>Cerambycidae</taxon>
        <taxon>Lepturinae</taxon>
        <taxon>Rhagiini</taxon>
        <taxon>Rhamnusium</taxon>
    </lineage>
</organism>
<keyword evidence="6" id="KW-0539">Nucleus</keyword>
<dbReference type="GO" id="GO:0008270">
    <property type="term" value="F:zinc ion binding"/>
    <property type="evidence" value="ECO:0007669"/>
    <property type="project" value="UniProtKB-KW"/>
</dbReference>
<dbReference type="Gene3D" id="3.30.160.60">
    <property type="entry name" value="Classic Zinc Finger"/>
    <property type="match status" value="6"/>
</dbReference>
<feature type="domain" description="C2H2-type" evidence="8">
    <location>
        <begin position="227"/>
        <end position="254"/>
    </location>
</feature>
<feature type="domain" description="C2H2-type" evidence="8">
    <location>
        <begin position="118"/>
        <end position="145"/>
    </location>
</feature>
<keyword evidence="10" id="KW-1185">Reference proteome</keyword>
<dbReference type="SUPFAM" id="SSF57667">
    <property type="entry name" value="beta-beta-alpha zinc fingers"/>
    <property type="match status" value="3"/>
</dbReference>
<feature type="domain" description="C2H2-type" evidence="8">
    <location>
        <begin position="176"/>
        <end position="203"/>
    </location>
</feature>
<evidence type="ECO:0000256" key="5">
    <source>
        <dbReference type="ARBA" id="ARBA00022833"/>
    </source>
</evidence>
<dbReference type="GO" id="GO:0000977">
    <property type="term" value="F:RNA polymerase II transcription regulatory region sequence-specific DNA binding"/>
    <property type="evidence" value="ECO:0007669"/>
    <property type="project" value="TreeGrafter"/>
</dbReference>
<dbReference type="FunFam" id="3.30.160.60:FF:000100">
    <property type="entry name" value="Zinc finger 45-like"/>
    <property type="match status" value="1"/>
</dbReference>
<dbReference type="EMBL" id="JANEYF010003128">
    <property type="protein sequence ID" value="KAJ8939002.1"/>
    <property type="molecule type" value="Genomic_DNA"/>
</dbReference>
<evidence type="ECO:0000313" key="9">
    <source>
        <dbReference type="EMBL" id="KAJ8939002.1"/>
    </source>
</evidence>
<sequence length="357" mass="40914">MTDLKLAHSLTLPNNICSKCIQDTVAAFDFAQLCVASDASLRNQETRRMLRKIEEEALGEEEIVIKCEVLNESESVEIQQIEEFGVDEISDDSSSENEATPRINKHLNLSVVKSKDKYKCSVCSLPFSNKTKFQKHQNTHDNSKPFKCKECTQSFSKTLHLKLHLRSHIRQEDKKFSCKKCGQQFTFEYLLKQHEYKHTDEKPFPCTKCKKGQLTVHIRSHTGEKPYSCSVCSRSFTTKTVLGKHERIHTGERPYVCDICGKAFNQSSTLKTHSKTHKVNSNKKKKKIKSQVKNGRREIRLENNAVVLFKNENGITEAVNEQYLVDNMVEISEEQCKNVKAEFTVILPAPIPLLQNM</sequence>
<name>A0AAV8XK05_9CUCU</name>
<dbReference type="InterPro" id="IPR036236">
    <property type="entry name" value="Znf_C2H2_sf"/>
</dbReference>
<evidence type="ECO:0000256" key="1">
    <source>
        <dbReference type="ARBA" id="ARBA00004123"/>
    </source>
</evidence>
<dbReference type="PANTHER" id="PTHR24381">
    <property type="entry name" value="ZINC FINGER PROTEIN"/>
    <property type="match status" value="1"/>
</dbReference>
<dbReference type="PROSITE" id="PS00028">
    <property type="entry name" value="ZINC_FINGER_C2H2_1"/>
    <property type="match status" value="5"/>
</dbReference>
<evidence type="ECO:0000256" key="6">
    <source>
        <dbReference type="ARBA" id="ARBA00023242"/>
    </source>
</evidence>
<protein>
    <recommendedName>
        <fullName evidence="8">C2H2-type domain-containing protein</fullName>
    </recommendedName>
</protein>
<dbReference type="FunFam" id="3.30.160.60:FF:000557">
    <property type="entry name" value="zinc finger and SCAN domain-containing protein 29"/>
    <property type="match status" value="1"/>
</dbReference>
<gene>
    <name evidence="9" type="ORF">NQ314_011252</name>
</gene>
<comment type="subcellular location">
    <subcellularLocation>
        <location evidence="1">Nucleus</location>
    </subcellularLocation>
</comment>
<keyword evidence="2" id="KW-0479">Metal-binding</keyword>
<dbReference type="Pfam" id="PF00096">
    <property type="entry name" value="zf-C2H2"/>
    <property type="match status" value="4"/>
</dbReference>
<evidence type="ECO:0000256" key="2">
    <source>
        <dbReference type="ARBA" id="ARBA00022723"/>
    </source>
</evidence>
<keyword evidence="5" id="KW-0862">Zinc</keyword>
<dbReference type="SMART" id="SM00355">
    <property type="entry name" value="ZnF_C2H2"/>
    <property type="match status" value="6"/>
</dbReference>
<reference evidence="9" key="1">
    <citation type="journal article" date="2023" name="Insect Mol. Biol.">
        <title>Genome sequencing provides insights into the evolution of gene families encoding plant cell wall-degrading enzymes in longhorned beetles.</title>
        <authorList>
            <person name="Shin N.R."/>
            <person name="Okamura Y."/>
            <person name="Kirsch R."/>
            <person name="Pauchet Y."/>
        </authorList>
    </citation>
    <scope>NUCLEOTIDE SEQUENCE</scope>
    <source>
        <strain evidence="9">RBIC_L_NR</strain>
    </source>
</reference>
<dbReference type="GO" id="GO:0000981">
    <property type="term" value="F:DNA-binding transcription factor activity, RNA polymerase II-specific"/>
    <property type="evidence" value="ECO:0007669"/>
    <property type="project" value="TreeGrafter"/>
</dbReference>
<evidence type="ECO:0000259" key="8">
    <source>
        <dbReference type="PROSITE" id="PS50157"/>
    </source>
</evidence>
<dbReference type="Proteomes" id="UP001162156">
    <property type="component" value="Unassembled WGS sequence"/>
</dbReference>
<evidence type="ECO:0000256" key="4">
    <source>
        <dbReference type="ARBA" id="ARBA00022771"/>
    </source>
</evidence>
<evidence type="ECO:0000256" key="3">
    <source>
        <dbReference type="ARBA" id="ARBA00022737"/>
    </source>
</evidence>
<comment type="caution">
    <text evidence="9">The sequence shown here is derived from an EMBL/GenBank/DDBJ whole genome shotgun (WGS) entry which is preliminary data.</text>
</comment>
<dbReference type="InterPro" id="IPR013087">
    <property type="entry name" value="Znf_C2H2_type"/>
</dbReference>
<dbReference type="PANTHER" id="PTHR24381:SF393">
    <property type="entry name" value="CHROMATIN-LINKED ADAPTOR FOR MSL PROTEINS, ISOFORM B"/>
    <property type="match status" value="1"/>
</dbReference>
<feature type="domain" description="C2H2-type" evidence="8">
    <location>
        <begin position="255"/>
        <end position="277"/>
    </location>
</feature>
<evidence type="ECO:0000313" key="10">
    <source>
        <dbReference type="Proteomes" id="UP001162156"/>
    </source>
</evidence>
<dbReference type="GO" id="GO:0005634">
    <property type="term" value="C:nucleus"/>
    <property type="evidence" value="ECO:0007669"/>
    <property type="project" value="UniProtKB-SubCell"/>
</dbReference>
<accession>A0AAV8XK05</accession>
<keyword evidence="4 7" id="KW-0863">Zinc-finger</keyword>
<dbReference type="FunFam" id="3.30.160.60:FF:002343">
    <property type="entry name" value="Zinc finger protein 33A"/>
    <property type="match status" value="1"/>
</dbReference>
<keyword evidence="3" id="KW-0677">Repeat</keyword>